<name>L7VY66_9BACT</name>
<organism evidence="1">
    <name type="scientific">uncultured bacterium A1Q1_fos_18</name>
    <dbReference type="NCBI Taxonomy" id="1256551"/>
    <lineage>
        <taxon>Bacteria</taxon>
        <taxon>environmental samples</taxon>
    </lineage>
</organism>
<dbReference type="AlphaFoldDB" id="L7VY66"/>
<protein>
    <submittedName>
        <fullName evidence="1">Uncharacterized protein</fullName>
    </submittedName>
</protein>
<dbReference type="EMBL" id="JX649863">
    <property type="protein sequence ID" value="AGC71125.1"/>
    <property type="molecule type" value="Genomic_DNA"/>
</dbReference>
<reference evidence="1" key="1">
    <citation type="submission" date="2012-09" db="EMBL/GenBank/DDBJ databases">
        <title>Metagenomic Characterization of a Microbial Community in Wastewater Detects High Levels of Antibiotic Resistance.</title>
        <authorList>
            <person name="Abrams M."/>
            <person name="Caldwell A."/>
            <person name="Vandaei E."/>
            <person name="Lee W."/>
            <person name="Perrott J."/>
            <person name="Khan S.Y."/>
            <person name="Ta J."/>
            <person name="Romero D."/>
            <person name="Nguyen V."/>
            <person name="Pourmand N."/>
            <person name="Ouverney C.C."/>
        </authorList>
    </citation>
    <scope>NUCLEOTIDE SEQUENCE</scope>
</reference>
<sequence>MLEETQRMLLFPSLMDEQAGWHRMQETARWLYQFWGLSGMRLC</sequence>
<accession>L7VY66</accession>
<proteinExistence type="predicted"/>
<evidence type="ECO:0000313" key="1">
    <source>
        <dbReference type="EMBL" id="AGC71125.1"/>
    </source>
</evidence>